<evidence type="ECO:0000313" key="1">
    <source>
        <dbReference type="EMBL" id="QLI82010.1"/>
    </source>
</evidence>
<keyword evidence="2" id="KW-1185">Reference proteome</keyword>
<dbReference type="Pfam" id="PF14334">
    <property type="entry name" value="DUF4390"/>
    <property type="match status" value="1"/>
</dbReference>
<dbReference type="AlphaFoldDB" id="A0A7D5ZKM1"/>
<dbReference type="Proteomes" id="UP000510822">
    <property type="component" value="Chromosome"/>
</dbReference>
<name>A0A7D5ZKM1_9NEIS</name>
<proteinExistence type="predicted"/>
<evidence type="ECO:0000313" key="2">
    <source>
        <dbReference type="Proteomes" id="UP000510822"/>
    </source>
</evidence>
<gene>
    <name evidence="1" type="ORF">HZU75_10960</name>
</gene>
<organism evidence="1 2">
    <name type="scientific">Chitinibacter fontanus</name>
    <dbReference type="NCBI Taxonomy" id="1737446"/>
    <lineage>
        <taxon>Bacteria</taxon>
        <taxon>Pseudomonadati</taxon>
        <taxon>Pseudomonadota</taxon>
        <taxon>Betaproteobacteria</taxon>
        <taxon>Neisseriales</taxon>
        <taxon>Chitinibacteraceae</taxon>
        <taxon>Chitinibacter</taxon>
    </lineage>
</organism>
<dbReference type="KEGG" id="cfon:HZU75_10960"/>
<sequence length="183" mass="20765">MLLLIALQCHAAQIKSVKAEAEVTPQQVELFAKYNVILNSDLEEALRNGLTLPFIYEFKLTKPRIYAWYRQVAEGFGPNAHLTLKLSYQPLTKQYRVATTSVTRHFNSLEEALSALGQLKNWSVLENSNIDAEDFAGRIRLRLDGSQLPKAYQLSNLGNANWQLESSWTDLLLRKPVDTEATQ</sequence>
<dbReference type="InterPro" id="IPR025500">
    <property type="entry name" value="DUF4390"/>
</dbReference>
<dbReference type="RefSeq" id="WP_180306100.1">
    <property type="nucleotide sequence ID" value="NZ_CP058952.1"/>
</dbReference>
<protein>
    <submittedName>
        <fullName evidence="1">DUF4390 domain-containing protein</fullName>
    </submittedName>
</protein>
<accession>A0A7D5ZKM1</accession>
<dbReference type="EMBL" id="CP058952">
    <property type="protein sequence ID" value="QLI82010.1"/>
    <property type="molecule type" value="Genomic_DNA"/>
</dbReference>
<reference evidence="1 2" key="1">
    <citation type="journal article" date="2016" name="Int. J. Syst. Evol. Microbiol.">
        <title>Chitinibacter fontanus sp. nov., isolated from a spring.</title>
        <authorList>
            <person name="Sheu S.Y."/>
            <person name="Li Y.S."/>
            <person name="Young C.C."/>
            <person name="Chen W.M."/>
        </authorList>
    </citation>
    <scope>NUCLEOTIDE SEQUENCE [LARGE SCALE GENOMIC DNA]</scope>
    <source>
        <strain evidence="1 2">STM-7</strain>
    </source>
</reference>